<dbReference type="InterPro" id="IPR054105">
    <property type="entry name" value="WHD_NrtR"/>
</dbReference>
<organism evidence="3">
    <name type="scientific">uncultured Chloroflexia bacterium</name>
    <dbReference type="NCBI Taxonomy" id="1672391"/>
    <lineage>
        <taxon>Bacteria</taxon>
        <taxon>Bacillati</taxon>
        <taxon>Chloroflexota</taxon>
        <taxon>Chloroflexia</taxon>
        <taxon>environmental samples</taxon>
    </lineage>
</organism>
<dbReference type="Pfam" id="PF21906">
    <property type="entry name" value="WHD_NrtR"/>
    <property type="match status" value="1"/>
</dbReference>
<dbReference type="PANTHER" id="PTHR43736">
    <property type="entry name" value="ADP-RIBOSE PYROPHOSPHATASE"/>
    <property type="match status" value="1"/>
</dbReference>
<dbReference type="EMBL" id="CADCTK010000532">
    <property type="protein sequence ID" value="CAA9260503.1"/>
    <property type="molecule type" value="Genomic_DNA"/>
</dbReference>
<evidence type="ECO:0000256" key="1">
    <source>
        <dbReference type="ARBA" id="ARBA00022801"/>
    </source>
</evidence>
<dbReference type="PROSITE" id="PS51462">
    <property type="entry name" value="NUDIX"/>
    <property type="match status" value="1"/>
</dbReference>
<dbReference type="InterPro" id="IPR020084">
    <property type="entry name" value="NUDIX_hydrolase_CS"/>
</dbReference>
<dbReference type="Gene3D" id="3.90.79.10">
    <property type="entry name" value="Nucleoside Triphosphate Pyrophosphohydrolase"/>
    <property type="match status" value="1"/>
</dbReference>
<proteinExistence type="predicted"/>
<dbReference type="Gene3D" id="1.10.10.10">
    <property type="entry name" value="Winged helix-like DNA-binding domain superfamily/Winged helix DNA-binding domain"/>
    <property type="match status" value="1"/>
</dbReference>
<dbReference type="PROSITE" id="PS00893">
    <property type="entry name" value="NUDIX_BOX"/>
    <property type="match status" value="1"/>
</dbReference>
<dbReference type="InterPro" id="IPR000086">
    <property type="entry name" value="NUDIX_hydrolase_dom"/>
</dbReference>
<dbReference type="Pfam" id="PF00293">
    <property type="entry name" value="NUDIX"/>
    <property type="match status" value="1"/>
</dbReference>
<feature type="domain" description="Nudix hydrolase" evidence="2">
    <location>
        <begin position="9"/>
        <end position="143"/>
    </location>
</feature>
<dbReference type="PANTHER" id="PTHR43736:SF4">
    <property type="entry name" value="SLR1690 PROTEIN"/>
    <property type="match status" value="1"/>
</dbReference>
<sequence>MSVNGGYTYPAVTVDVVIFTLERGALHLLLVQRKLAPFEGCWAIPGGFVHPDEPLDAAARRELAEETGVRDVYLEQLYTFGDPGRDPRGRVISIAYIALVRAEGQRLVAATDAAAVRWFSVNDLPEPLAFDHERIVGYAITRLRSKLEYTTLAFQLLPEVFTLPELKHTYEQILGEPLDRGNFYRKIKAADLLEETTGFREGKGRPARLYRFRSAEREGEFVFRWREARLRDT</sequence>
<dbReference type="InterPro" id="IPR036390">
    <property type="entry name" value="WH_DNA-bd_sf"/>
</dbReference>
<name>A0A6J4ISM5_9CHLR</name>
<evidence type="ECO:0000313" key="3">
    <source>
        <dbReference type="EMBL" id="CAA9260503.1"/>
    </source>
</evidence>
<keyword evidence="1" id="KW-0378">Hydrolase</keyword>
<gene>
    <name evidence="3" type="ORF">AVDCRST_MAG26-2312</name>
</gene>
<dbReference type="SUPFAM" id="SSF55811">
    <property type="entry name" value="Nudix"/>
    <property type="match status" value="1"/>
</dbReference>
<dbReference type="AlphaFoldDB" id="A0A6J4ISM5"/>
<protein>
    <submittedName>
        <fullName evidence="3">Hypothetical Nudix-like regulator</fullName>
    </submittedName>
</protein>
<reference evidence="3" key="1">
    <citation type="submission" date="2020-02" db="EMBL/GenBank/DDBJ databases">
        <authorList>
            <person name="Meier V. D."/>
        </authorList>
    </citation>
    <scope>NUCLEOTIDE SEQUENCE</scope>
    <source>
        <strain evidence="3">AVDCRST_MAG26</strain>
    </source>
</reference>
<dbReference type="SUPFAM" id="SSF46785">
    <property type="entry name" value="Winged helix' DNA-binding domain"/>
    <property type="match status" value="1"/>
</dbReference>
<dbReference type="GO" id="GO:0016787">
    <property type="term" value="F:hydrolase activity"/>
    <property type="evidence" value="ECO:0007669"/>
    <property type="project" value="UniProtKB-KW"/>
</dbReference>
<evidence type="ECO:0000259" key="2">
    <source>
        <dbReference type="PROSITE" id="PS51462"/>
    </source>
</evidence>
<dbReference type="InterPro" id="IPR036388">
    <property type="entry name" value="WH-like_DNA-bd_sf"/>
</dbReference>
<dbReference type="CDD" id="cd18873">
    <property type="entry name" value="NUDIX_NadM_like"/>
    <property type="match status" value="1"/>
</dbReference>
<accession>A0A6J4ISM5</accession>
<dbReference type="InterPro" id="IPR015797">
    <property type="entry name" value="NUDIX_hydrolase-like_dom_sf"/>
</dbReference>